<evidence type="ECO:0000313" key="2">
    <source>
        <dbReference type="Proteomes" id="UP001603857"/>
    </source>
</evidence>
<name>A0ABD1N572_9FABA</name>
<proteinExistence type="predicted"/>
<accession>A0ABD1N572</accession>
<organism evidence="1 2">
    <name type="scientific">Flemingia macrophylla</name>
    <dbReference type="NCBI Taxonomy" id="520843"/>
    <lineage>
        <taxon>Eukaryota</taxon>
        <taxon>Viridiplantae</taxon>
        <taxon>Streptophyta</taxon>
        <taxon>Embryophyta</taxon>
        <taxon>Tracheophyta</taxon>
        <taxon>Spermatophyta</taxon>
        <taxon>Magnoliopsida</taxon>
        <taxon>eudicotyledons</taxon>
        <taxon>Gunneridae</taxon>
        <taxon>Pentapetalae</taxon>
        <taxon>rosids</taxon>
        <taxon>fabids</taxon>
        <taxon>Fabales</taxon>
        <taxon>Fabaceae</taxon>
        <taxon>Papilionoideae</taxon>
        <taxon>50 kb inversion clade</taxon>
        <taxon>NPAAA clade</taxon>
        <taxon>indigoferoid/millettioid clade</taxon>
        <taxon>Phaseoleae</taxon>
        <taxon>Flemingia</taxon>
    </lineage>
</organism>
<reference evidence="1 2" key="1">
    <citation type="submission" date="2024-08" db="EMBL/GenBank/DDBJ databases">
        <title>Insights into the chromosomal genome structure of Flemingia macrophylla.</title>
        <authorList>
            <person name="Ding Y."/>
            <person name="Zhao Y."/>
            <person name="Bi W."/>
            <person name="Wu M."/>
            <person name="Zhao G."/>
            <person name="Gong Y."/>
            <person name="Li W."/>
            <person name="Zhang P."/>
        </authorList>
    </citation>
    <scope>NUCLEOTIDE SEQUENCE [LARGE SCALE GENOMIC DNA]</scope>
    <source>
        <strain evidence="1">DYQJB</strain>
        <tissue evidence="1">Leaf</tissue>
    </source>
</reference>
<dbReference type="AlphaFoldDB" id="A0ABD1N572"/>
<gene>
    <name evidence="1" type="ORF">Fmac_004469</name>
</gene>
<dbReference type="Proteomes" id="UP001603857">
    <property type="component" value="Unassembled WGS sequence"/>
</dbReference>
<evidence type="ECO:0000313" key="1">
    <source>
        <dbReference type="EMBL" id="KAL2343184.1"/>
    </source>
</evidence>
<dbReference type="EMBL" id="JBGMDY010000002">
    <property type="protein sequence ID" value="KAL2343184.1"/>
    <property type="molecule type" value="Genomic_DNA"/>
</dbReference>
<keyword evidence="2" id="KW-1185">Reference proteome</keyword>
<comment type="caution">
    <text evidence="1">The sequence shown here is derived from an EMBL/GenBank/DDBJ whole genome shotgun (WGS) entry which is preliminary data.</text>
</comment>
<sequence length="72" mass="8301">MELLSSGVSYTSLLIAVKNHEKAILAFLHWEDDDKETNESMKSRIMATYPDAFPEDSMNEVIDRRPDLEMPK</sequence>
<protein>
    <submittedName>
        <fullName evidence="1">Uncharacterized protein</fullName>
    </submittedName>
</protein>